<sequence length="187" mass="22419">MNIREIAKSKKITQKKLNSIAKEFDENITNLTKNNAHLFLLQTLEQMNIYADLYVYEGRYPTEEPEIVDMSTNDLNYARCIGRIRYQQLLCKEFDESPSGMELILKHQFYHMVGLWYDSDQEMIKNNMSNFDYETKLEQLKIEVISILDIIDSRLIKDMKDIEYKEWEDFITPIFLTYKFHLLLSME</sequence>
<dbReference type="AlphaFoldDB" id="A0A1Y5FAB9"/>
<protein>
    <submittedName>
        <fullName evidence="1">Uncharacterized protein</fullName>
    </submittedName>
</protein>
<evidence type="ECO:0000313" key="2">
    <source>
        <dbReference type="Proteomes" id="UP000196531"/>
    </source>
</evidence>
<dbReference type="Proteomes" id="UP000196531">
    <property type="component" value="Unassembled WGS sequence"/>
</dbReference>
<proteinExistence type="predicted"/>
<dbReference type="EMBL" id="MAAO01000007">
    <property type="protein sequence ID" value="OUR95703.1"/>
    <property type="molecule type" value="Genomic_DNA"/>
</dbReference>
<comment type="caution">
    <text evidence="1">The sequence shown here is derived from an EMBL/GenBank/DDBJ whole genome shotgun (WGS) entry which is preliminary data.</text>
</comment>
<accession>A0A1Y5FAB9</accession>
<gene>
    <name evidence="1" type="ORF">A9Q84_14475</name>
</gene>
<name>A0A1Y5FAB9_9BACT</name>
<reference evidence="2" key="1">
    <citation type="journal article" date="2017" name="Proc. Natl. Acad. Sci. U.S.A.">
        <title>Simulation of Deepwater Horizon oil plume reveals substrate specialization within a complex community of hydrocarbon-degraders.</title>
        <authorList>
            <person name="Hu P."/>
            <person name="Dubinsky E.A."/>
            <person name="Probst A.J."/>
            <person name="Wang J."/>
            <person name="Sieber C.M.K."/>
            <person name="Tom L.M."/>
            <person name="Gardinali P."/>
            <person name="Banfield J.F."/>
            <person name="Atlas R.M."/>
            <person name="Andersen G.L."/>
        </authorList>
    </citation>
    <scope>NUCLEOTIDE SEQUENCE [LARGE SCALE GENOMIC DNA]</scope>
</reference>
<organism evidence="1 2">
    <name type="scientific">Halobacteriovorax marinus</name>
    <dbReference type="NCBI Taxonomy" id="97084"/>
    <lineage>
        <taxon>Bacteria</taxon>
        <taxon>Pseudomonadati</taxon>
        <taxon>Bdellovibrionota</taxon>
        <taxon>Bacteriovoracia</taxon>
        <taxon>Bacteriovoracales</taxon>
        <taxon>Halobacteriovoraceae</taxon>
        <taxon>Halobacteriovorax</taxon>
    </lineage>
</organism>
<evidence type="ECO:0000313" key="1">
    <source>
        <dbReference type="EMBL" id="OUR95703.1"/>
    </source>
</evidence>